<keyword evidence="5 12" id="KW-0378">Hydrolase</keyword>
<dbReference type="GO" id="GO:0016787">
    <property type="term" value="F:hydrolase activity"/>
    <property type="evidence" value="ECO:0007669"/>
    <property type="project" value="UniProtKB-KW"/>
</dbReference>
<keyword evidence="3 12" id="KW-0235">DNA replication</keyword>
<dbReference type="InterPro" id="IPR007693">
    <property type="entry name" value="DNA_helicase_DnaB-like_N"/>
</dbReference>
<dbReference type="NCBIfam" id="TIGR00665">
    <property type="entry name" value="DnaB"/>
    <property type="match status" value="1"/>
</dbReference>
<evidence type="ECO:0000256" key="2">
    <source>
        <dbReference type="ARBA" id="ARBA00022515"/>
    </source>
</evidence>
<dbReference type="PANTHER" id="PTHR30153:SF2">
    <property type="entry name" value="REPLICATIVE DNA HELICASE"/>
    <property type="match status" value="1"/>
</dbReference>
<keyword evidence="2 12" id="KW-0639">Primosome</keyword>
<keyword evidence="4 12" id="KW-0547">Nucleotide-binding</keyword>
<comment type="function">
    <text evidence="12">The main replicative DNA helicase, it participates in initiation and elongation during chromosome replication. Travels ahead of the DNA replisome, separating dsDNA into templates for DNA synthesis. A processive ATP-dependent 5'-3' DNA helicase it has DNA-dependent ATPase activity.</text>
</comment>
<comment type="similarity">
    <text evidence="1 12">Belongs to the helicase family. DnaB subfamily.</text>
</comment>
<dbReference type="FunFam" id="1.10.860.10:FF:000001">
    <property type="entry name" value="Replicative DNA helicase"/>
    <property type="match status" value="1"/>
</dbReference>
<dbReference type="FunFam" id="3.40.50.300:FF:000076">
    <property type="entry name" value="Replicative DNA helicase"/>
    <property type="match status" value="1"/>
</dbReference>
<accession>A0A9D1FVD7</accession>
<sequence length="462" mass="51825">MAQVKEKNTANANKDLHLIPQNTDAEEALIGAILVNPVVLTKVVESLKPESFYKPAHRYIYEAMLQLFNSNERIDIVSVSNVLDYSQKLETVGGRPFINDLALNAISTANIEYYSKIIQEKAIKRALINAGSEIVSFGYDVNPIDQSLEQAEKLIFDIASKKATTDLVHVKDLVLNTYEKIEYRYEHKDELSGTPTGFYELDAVLNGLQKSDLLILAARPAMGKTAFALNIAQNVALRAKTPVAIFSLEMSKEQLVQRMLCSEAEIDSQRVKTGNMQSKDWEKLADAMNSFAQAPIYIDDTSGSTITDIRAKCRRLKMQEKNLGLILIDYLQLMESSGREDRMQQISAISRGLKILAKELDVPVIALSQLSRAVESRTDKRPMLSDLRESGSIEQDADIVMFIYRDEYYKKGEEDEEVVKAQNKGESEIIIAKHRNGSVGTVKLLFQGNITKFKNPIKTDAF</sequence>
<dbReference type="Proteomes" id="UP000824139">
    <property type="component" value="Unassembled WGS sequence"/>
</dbReference>
<evidence type="ECO:0000256" key="6">
    <source>
        <dbReference type="ARBA" id="ARBA00022806"/>
    </source>
</evidence>
<name>A0A9D1FVD7_9BACT</name>
<comment type="caution">
    <text evidence="14">The sequence shown here is derived from an EMBL/GenBank/DDBJ whole genome shotgun (WGS) entry which is preliminary data.</text>
</comment>
<dbReference type="Pfam" id="PF03796">
    <property type="entry name" value="DnaB_C"/>
    <property type="match status" value="1"/>
</dbReference>
<evidence type="ECO:0000256" key="12">
    <source>
        <dbReference type="RuleBase" id="RU362085"/>
    </source>
</evidence>
<dbReference type="GO" id="GO:0043139">
    <property type="term" value="F:5'-3' DNA helicase activity"/>
    <property type="evidence" value="ECO:0007669"/>
    <property type="project" value="UniProtKB-EC"/>
</dbReference>
<dbReference type="GO" id="GO:0042802">
    <property type="term" value="F:identical protein binding"/>
    <property type="evidence" value="ECO:0007669"/>
    <property type="project" value="UniProtKB-ARBA"/>
</dbReference>
<dbReference type="SUPFAM" id="SSF48024">
    <property type="entry name" value="N-terminal domain of DnaB helicase"/>
    <property type="match status" value="1"/>
</dbReference>
<comment type="catalytic activity">
    <reaction evidence="10 12">
        <text>ATP + H2O = ADP + phosphate + H(+)</text>
        <dbReference type="Rhea" id="RHEA:13065"/>
        <dbReference type="ChEBI" id="CHEBI:15377"/>
        <dbReference type="ChEBI" id="CHEBI:15378"/>
        <dbReference type="ChEBI" id="CHEBI:30616"/>
        <dbReference type="ChEBI" id="CHEBI:43474"/>
        <dbReference type="ChEBI" id="CHEBI:456216"/>
        <dbReference type="EC" id="5.6.2.3"/>
    </reaction>
</comment>
<keyword evidence="7 12" id="KW-0067">ATP-binding</keyword>
<reference evidence="14" key="2">
    <citation type="journal article" date="2021" name="PeerJ">
        <title>Extensive microbial diversity within the chicken gut microbiome revealed by metagenomics and culture.</title>
        <authorList>
            <person name="Gilroy R."/>
            <person name="Ravi A."/>
            <person name="Getino M."/>
            <person name="Pursley I."/>
            <person name="Horton D.L."/>
            <person name="Alikhan N.F."/>
            <person name="Baker D."/>
            <person name="Gharbi K."/>
            <person name="Hall N."/>
            <person name="Watson M."/>
            <person name="Adriaenssens E.M."/>
            <person name="Foster-Nyarko E."/>
            <person name="Jarju S."/>
            <person name="Secka A."/>
            <person name="Antonio M."/>
            <person name="Oren A."/>
            <person name="Chaudhuri R.R."/>
            <person name="La Ragione R."/>
            <person name="Hildebrand F."/>
            <person name="Pallen M.J."/>
        </authorList>
    </citation>
    <scope>NUCLEOTIDE SEQUENCE</scope>
    <source>
        <strain evidence="14">CHK152-2994</strain>
    </source>
</reference>
<dbReference type="GO" id="GO:0005829">
    <property type="term" value="C:cytosol"/>
    <property type="evidence" value="ECO:0007669"/>
    <property type="project" value="TreeGrafter"/>
</dbReference>
<dbReference type="Gene3D" id="1.10.860.10">
    <property type="entry name" value="DNAb Helicase, Chain A"/>
    <property type="match status" value="1"/>
</dbReference>
<keyword evidence="8 12" id="KW-0238">DNA-binding</keyword>
<evidence type="ECO:0000256" key="10">
    <source>
        <dbReference type="ARBA" id="ARBA00048954"/>
    </source>
</evidence>
<evidence type="ECO:0000256" key="11">
    <source>
        <dbReference type="NCBIfam" id="TIGR00665"/>
    </source>
</evidence>
<evidence type="ECO:0000256" key="1">
    <source>
        <dbReference type="ARBA" id="ARBA00008428"/>
    </source>
</evidence>
<dbReference type="GO" id="GO:0003677">
    <property type="term" value="F:DNA binding"/>
    <property type="evidence" value="ECO:0007669"/>
    <property type="project" value="UniProtKB-UniRule"/>
</dbReference>
<dbReference type="EC" id="5.6.2.3" evidence="11 12"/>
<dbReference type="InterPro" id="IPR007692">
    <property type="entry name" value="DNA_helicase_DnaB"/>
</dbReference>
<dbReference type="PANTHER" id="PTHR30153">
    <property type="entry name" value="REPLICATIVE DNA HELICASE DNAB"/>
    <property type="match status" value="1"/>
</dbReference>
<dbReference type="GO" id="GO:0006269">
    <property type="term" value="P:DNA replication, synthesis of primer"/>
    <property type="evidence" value="ECO:0007669"/>
    <property type="project" value="UniProtKB-UniRule"/>
</dbReference>
<evidence type="ECO:0000256" key="9">
    <source>
        <dbReference type="ARBA" id="ARBA00023235"/>
    </source>
</evidence>
<dbReference type="PROSITE" id="PS51199">
    <property type="entry name" value="SF4_HELICASE"/>
    <property type="match status" value="1"/>
</dbReference>
<dbReference type="InterPro" id="IPR016136">
    <property type="entry name" value="DNA_helicase_N/primase_C"/>
</dbReference>
<gene>
    <name evidence="14" type="primary">dnaB</name>
    <name evidence="14" type="ORF">IAD41_04090</name>
</gene>
<reference evidence="14" key="1">
    <citation type="submission" date="2020-10" db="EMBL/GenBank/DDBJ databases">
        <authorList>
            <person name="Gilroy R."/>
        </authorList>
    </citation>
    <scope>NUCLEOTIDE SEQUENCE</scope>
    <source>
        <strain evidence="14">CHK152-2994</strain>
    </source>
</reference>
<evidence type="ECO:0000256" key="3">
    <source>
        <dbReference type="ARBA" id="ARBA00022705"/>
    </source>
</evidence>
<keyword evidence="9" id="KW-0413">Isomerase</keyword>
<evidence type="ECO:0000256" key="5">
    <source>
        <dbReference type="ARBA" id="ARBA00022801"/>
    </source>
</evidence>
<proteinExistence type="inferred from homology"/>
<dbReference type="GO" id="GO:0005524">
    <property type="term" value="F:ATP binding"/>
    <property type="evidence" value="ECO:0007669"/>
    <property type="project" value="UniProtKB-UniRule"/>
</dbReference>
<dbReference type="InterPro" id="IPR027417">
    <property type="entry name" value="P-loop_NTPase"/>
</dbReference>
<dbReference type="InterPro" id="IPR007694">
    <property type="entry name" value="DNA_helicase_DnaB-like_C"/>
</dbReference>
<dbReference type="Gene3D" id="3.40.50.300">
    <property type="entry name" value="P-loop containing nucleotide triphosphate hydrolases"/>
    <property type="match status" value="1"/>
</dbReference>
<dbReference type="InterPro" id="IPR036185">
    <property type="entry name" value="DNA_heli_DnaB-like_N_sf"/>
</dbReference>
<evidence type="ECO:0000256" key="7">
    <source>
        <dbReference type="ARBA" id="ARBA00022840"/>
    </source>
</evidence>
<evidence type="ECO:0000259" key="13">
    <source>
        <dbReference type="PROSITE" id="PS51199"/>
    </source>
</evidence>
<keyword evidence="6 12" id="KW-0347">Helicase</keyword>
<feature type="domain" description="SF4 helicase" evidence="13">
    <location>
        <begin position="187"/>
        <end position="460"/>
    </location>
</feature>
<organism evidence="14 15">
    <name type="scientific">Candidatus Scatenecus faecavium</name>
    <dbReference type="NCBI Taxonomy" id="2840915"/>
    <lineage>
        <taxon>Bacteria</taxon>
        <taxon>Candidatus Scatenecus</taxon>
    </lineage>
</organism>
<dbReference type="NCBIfam" id="NF004384">
    <property type="entry name" value="PRK05748.1"/>
    <property type="match status" value="1"/>
</dbReference>
<evidence type="ECO:0000256" key="8">
    <source>
        <dbReference type="ARBA" id="ARBA00023125"/>
    </source>
</evidence>
<evidence type="ECO:0000313" key="14">
    <source>
        <dbReference type="EMBL" id="HIS82767.1"/>
    </source>
</evidence>
<protein>
    <recommendedName>
        <fullName evidence="11 12">Replicative DNA helicase</fullName>
        <ecNumber evidence="11 12">5.6.2.3</ecNumber>
    </recommendedName>
</protein>
<dbReference type="AlphaFoldDB" id="A0A9D1FVD7"/>
<dbReference type="CDD" id="cd00984">
    <property type="entry name" value="DnaB_C"/>
    <property type="match status" value="1"/>
</dbReference>
<dbReference type="EMBL" id="DVJO01000089">
    <property type="protein sequence ID" value="HIS82767.1"/>
    <property type="molecule type" value="Genomic_DNA"/>
</dbReference>
<evidence type="ECO:0000313" key="15">
    <source>
        <dbReference type="Proteomes" id="UP000824139"/>
    </source>
</evidence>
<dbReference type="GO" id="GO:1990077">
    <property type="term" value="C:primosome complex"/>
    <property type="evidence" value="ECO:0007669"/>
    <property type="project" value="UniProtKB-UniRule"/>
</dbReference>
<dbReference type="Pfam" id="PF00772">
    <property type="entry name" value="DnaB"/>
    <property type="match status" value="1"/>
</dbReference>
<dbReference type="SUPFAM" id="SSF52540">
    <property type="entry name" value="P-loop containing nucleoside triphosphate hydrolases"/>
    <property type="match status" value="1"/>
</dbReference>
<evidence type="ECO:0000256" key="4">
    <source>
        <dbReference type="ARBA" id="ARBA00022741"/>
    </source>
</evidence>